<keyword evidence="3 5" id="KW-0539">Nucleus</keyword>
<dbReference type="PROSITE" id="PS00028">
    <property type="entry name" value="ZINC_FINGER_C2H2_1"/>
    <property type="match status" value="1"/>
</dbReference>
<proteinExistence type="predicted"/>
<feature type="region of interest" description="Disordered" evidence="6">
    <location>
        <begin position="158"/>
        <end position="212"/>
    </location>
</feature>
<evidence type="ECO:0000256" key="4">
    <source>
        <dbReference type="PROSITE-ProRule" id="PRU00042"/>
    </source>
</evidence>
<dbReference type="SMART" id="SM00355">
    <property type="entry name" value="ZnF_C2H2"/>
    <property type="match status" value="3"/>
</dbReference>
<dbReference type="InterPro" id="IPR013087">
    <property type="entry name" value="Znf_C2H2_type"/>
</dbReference>
<evidence type="ECO:0000256" key="6">
    <source>
        <dbReference type="SAM" id="MobiDB-lite"/>
    </source>
</evidence>
<comment type="caution">
    <text evidence="9">The sequence shown here is derived from an EMBL/GenBank/DDBJ whole genome shotgun (WGS) entry which is preliminary data.</text>
</comment>
<dbReference type="Pfam" id="PF05920">
    <property type="entry name" value="Homeobox_KN"/>
    <property type="match status" value="1"/>
</dbReference>
<keyword evidence="4" id="KW-0862">Zinc</keyword>
<feature type="region of interest" description="Disordered" evidence="6">
    <location>
        <begin position="224"/>
        <end position="296"/>
    </location>
</feature>
<dbReference type="Gene3D" id="1.10.10.60">
    <property type="entry name" value="Homeodomain-like"/>
    <property type="match status" value="1"/>
</dbReference>
<name>A0A9P9IJR9_9HYPO</name>
<keyword evidence="1 5" id="KW-0238">DNA-binding</keyword>
<reference evidence="9" key="1">
    <citation type="journal article" date="2021" name="Nat. Commun.">
        <title>Genetic determinants of endophytism in the Arabidopsis root mycobiome.</title>
        <authorList>
            <person name="Mesny F."/>
            <person name="Miyauchi S."/>
            <person name="Thiergart T."/>
            <person name="Pickel B."/>
            <person name="Atanasova L."/>
            <person name="Karlsson M."/>
            <person name="Huettel B."/>
            <person name="Barry K.W."/>
            <person name="Haridas S."/>
            <person name="Chen C."/>
            <person name="Bauer D."/>
            <person name="Andreopoulos W."/>
            <person name="Pangilinan J."/>
            <person name="LaButti K."/>
            <person name="Riley R."/>
            <person name="Lipzen A."/>
            <person name="Clum A."/>
            <person name="Drula E."/>
            <person name="Henrissat B."/>
            <person name="Kohler A."/>
            <person name="Grigoriev I.V."/>
            <person name="Martin F.M."/>
            <person name="Hacquard S."/>
        </authorList>
    </citation>
    <scope>NUCLEOTIDE SEQUENCE</scope>
    <source>
        <strain evidence="9">MPI-CAGE-AT-0147</strain>
    </source>
</reference>
<evidence type="ECO:0000259" key="7">
    <source>
        <dbReference type="PROSITE" id="PS50071"/>
    </source>
</evidence>
<dbReference type="InterPro" id="IPR009057">
    <property type="entry name" value="Homeodomain-like_sf"/>
</dbReference>
<feature type="DNA-binding region" description="Homeobox" evidence="5">
    <location>
        <begin position="105"/>
        <end position="159"/>
    </location>
</feature>
<dbReference type="PANTHER" id="PTHR11850">
    <property type="entry name" value="HOMEOBOX PROTEIN TRANSCRIPTION FACTORS"/>
    <property type="match status" value="1"/>
</dbReference>
<sequence length="824" mass="91496">MTEQPLSFDNTDDVNPGIAASHLIPQSPPDVGIMQDWDLPQYLDHDGSSSWIPQQAVANDARDAVAGTSYHSVGDPSQPAVDAVCMEQLHSAATGVVVKVANRFNSGSVRILRHWFAAHERHPYATAQDVEILQSKTGLTKQQVVNWLANARRRSKLALSSSSSVARGGAETTSKNSTALDIPPRAATPMLSDQMNPLERWKSSPPEHEAAEVSDICRAVAASTGSPSDIYHHSRSGRSSGRGSSASSADLSHSSAGSGSQSSAYSHNSFVSFGARNANRRRKRGGVRRHVGKQRMSSRSSLLRPCHMYQCTFCIETFKHKYDWQRHEKSLHLSLEEWICSPKGSTALNPDSGGIVCVYCGKADPDQSHLAGHNHTVCLDRVLEERTFYRKDHLQQHLKLVHDSKFMKWPMDEWKVAGQEIRSRCGFCSMLLPSWASRTEHLAEHFKTGSTMADWKGDWGFDAQVVQNIDNAIPPYLIHYEQNSPFPISMMEEPADTPTSAYELIKLELEYYMRDHLDTNGHLPSDHDLQYESCCIIFGADVMSSCPASSAPSWLRDVFMCSEVSKEARLRPMQQVTKSRMSQLKINSKGAIFDNCELELELCRFVAMHSALGLLLSDYELQQEASNIVAAIEAFSPNPSKHFIDFVLRLVWGSNQWLEPLRQRGEQVSALGAGNDNLPQTETAERNLITLDLDPLSIETQHELLQGNANTLPRTGNLSPPVGYNPPFSALEPSEQGKIRSSGPSPEQLTSPFTANFISPGHSFGGSETPNKMPFLLNDHNSYRRLAAGLSRFVATTMSPNNPNSHVPTDEELQYQARWIWYDE</sequence>
<evidence type="ECO:0000256" key="3">
    <source>
        <dbReference type="ARBA" id="ARBA00023242"/>
    </source>
</evidence>
<dbReference type="GO" id="GO:0008270">
    <property type="term" value="F:zinc ion binding"/>
    <property type="evidence" value="ECO:0007669"/>
    <property type="project" value="UniProtKB-KW"/>
</dbReference>
<keyword evidence="2 5" id="KW-0371">Homeobox</keyword>
<dbReference type="Gene3D" id="3.30.160.60">
    <property type="entry name" value="Classic Zinc Finger"/>
    <property type="match status" value="1"/>
</dbReference>
<dbReference type="SMART" id="SM00389">
    <property type="entry name" value="HOX"/>
    <property type="match status" value="1"/>
</dbReference>
<feature type="compositionally biased region" description="Basic and acidic residues" evidence="6">
    <location>
        <begin position="199"/>
        <end position="211"/>
    </location>
</feature>
<dbReference type="GO" id="GO:0005634">
    <property type="term" value="C:nucleus"/>
    <property type="evidence" value="ECO:0007669"/>
    <property type="project" value="UniProtKB-SubCell"/>
</dbReference>
<accession>A0A9P9IJR9</accession>
<dbReference type="SUPFAM" id="SSF46689">
    <property type="entry name" value="Homeodomain-like"/>
    <property type="match status" value="1"/>
</dbReference>
<dbReference type="PROSITE" id="PS50071">
    <property type="entry name" value="HOMEOBOX_2"/>
    <property type="match status" value="1"/>
</dbReference>
<keyword evidence="10" id="KW-1185">Reference proteome</keyword>
<dbReference type="InterPro" id="IPR008422">
    <property type="entry name" value="KN_HD"/>
</dbReference>
<feature type="compositionally biased region" description="Basic residues" evidence="6">
    <location>
        <begin position="278"/>
        <end position="293"/>
    </location>
</feature>
<feature type="domain" description="Homeobox" evidence="7">
    <location>
        <begin position="103"/>
        <end position="158"/>
    </location>
</feature>
<dbReference type="InterPro" id="IPR050224">
    <property type="entry name" value="TALE_homeobox"/>
</dbReference>
<dbReference type="Proteomes" id="UP000738349">
    <property type="component" value="Unassembled WGS sequence"/>
</dbReference>
<dbReference type="CDD" id="cd00086">
    <property type="entry name" value="homeodomain"/>
    <property type="match status" value="1"/>
</dbReference>
<evidence type="ECO:0000256" key="2">
    <source>
        <dbReference type="ARBA" id="ARBA00023155"/>
    </source>
</evidence>
<dbReference type="EMBL" id="JAGMUV010000023">
    <property type="protein sequence ID" value="KAH7123076.1"/>
    <property type="molecule type" value="Genomic_DNA"/>
</dbReference>
<feature type="domain" description="C2H2-type" evidence="8">
    <location>
        <begin position="309"/>
        <end position="337"/>
    </location>
</feature>
<dbReference type="InterPro" id="IPR001356">
    <property type="entry name" value="HD"/>
</dbReference>
<evidence type="ECO:0000313" key="9">
    <source>
        <dbReference type="EMBL" id="KAH7123076.1"/>
    </source>
</evidence>
<keyword evidence="4" id="KW-0863">Zinc-finger</keyword>
<evidence type="ECO:0000259" key="8">
    <source>
        <dbReference type="PROSITE" id="PS50157"/>
    </source>
</evidence>
<dbReference type="GO" id="GO:0003677">
    <property type="term" value="F:DNA binding"/>
    <property type="evidence" value="ECO:0007669"/>
    <property type="project" value="UniProtKB-UniRule"/>
</dbReference>
<keyword evidence="4" id="KW-0479">Metal-binding</keyword>
<protein>
    <submittedName>
        <fullName evidence="9">Uncharacterized protein</fullName>
    </submittedName>
</protein>
<evidence type="ECO:0000256" key="5">
    <source>
        <dbReference type="PROSITE-ProRule" id="PRU00108"/>
    </source>
</evidence>
<comment type="subcellular location">
    <subcellularLocation>
        <location evidence="5">Nucleus</location>
    </subcellularLocation>
</comment>
<evidence type="ECO:0000313" key="10">
    <source>
        <dbReference type="Proteomes" id="UP000738349"/>
    </source>
</evidence>
<dbReference type="PROSITE" id="PS50157">
    <property type="entry name" value="ZINC_FINGER_C2H2_2"/>
    <property type="match status" value="1"/>
</dbReference>
<feature type="region of interest" description="Disordered" evidence="6">
    <location>
        <begin position="1"/>
        <end position="21"/>
    </location>
</feature>
<feature type="compositionally biased region" description="Low complexity" evidence="6">
    <location>
        <begin position="237"/>
        <end position="277"/>
    </location>
</feature>
<dbReference type="GO" id="GO:0006355">
    <property type="term" value="P:regulation of DNA-templated transcription"/>
    <property type="evidence" value="ECO:0007669"/>
    <property type="project" value="InterPro"/>
</dbReference>
<gene>
    <name evidence="9" type="ORF">EDB81DRAFT_226198</name>
</gene>
<dbReference type="OrthoDB" id="10056939at2759"/>
<evidence type="ECO:0000256" key="1">
    <source>
        <dbReference type="ARBA" id="ARBA00023125"/>
    </source>
</evidence>
<organism evidence="9 10">
    <name type="scientific">Dactylonectria macrodidyma</name>
    <dbReference type="NCBI Taxonomy" id="307937"/>
    <lineage>
        <taxon>Eukaryota</taxon>
        <taxon>Fungi</taxon>
        <taxon>Dikarya</taxon>
        <taxon>Ascomycota</taxon>
        <taxon>Pezizomycotina</taxon>
        <taxon>Sordariomycetes</taxon>
        <taxon>Hypocreomycetidae</taxon>
        <taxon>Hypocreales</taxon>
        <taxon>Nectriaceae</taxon>
        <taxon>Dactylonectria</taxon>
    </lineage>
</organism>
<feature type="compositionally biased region" description="Low complexity" evidence="6">
    <location>
        <begin position="158"/>
        <end position="167"/>
    </location>
</feature>
<dbReference type="AlphaFoldDB" id="A0A9P9IJR9"/>